<dbReference type="EMBL" id="NBUC01000112">
    <property type="protein sequence ID" value="PLT99325.1"/>
    <property type="molecule type" value="Genomic_DNA"/>
</dbReference>
<organism evidence="2">
    <name type="scientific">Sinorhizobium medicae</name>
    <dbReference type="NCBI Taxonomy" id="110321"/>
    <lineage>
        <taxon>Bacteria</taxon>
        <taxon>Pseudomonadati</taxon>
        <taxon>Pseudomonadota</taxon>
        <taxon>Alphaproteobacteria</taxon>
        <taxon>Hyphomicrobiales</taxon>
        <taxon>Rhizobiaceae</taxon>
        <taxon>Sinorhizobium/Ensifer group</taxon>
        <taxon>Sinorhizobium</taxon>
    </lineage>
</organism>
<dbReference type="SUPFAM" id="SSF51735">
    <property type="entry name" value="NAD(P)-binding Rossmann-fold domains"/>
    <property type="match status" value="1"/>
</dbReference>
<dbReference type="GeneID" id="61611295"/>
<name>A0A508WWJ4_9HYPH</name>
<evidence type="ECO:0000313" key="1">
    <source>
        <dbReference type="EMBL" id="PLT99325.1"/>
    </source>
</evidence>
<dbReference type="AlphaFoldDB" id="A0A508WWJ4"/>
<evidence type="ECO:0000313" key="2">
    <source>
        <dbReference type="EMBL" id="VTZ61595.1"/>
    </source>
</evidence>
<dbReference type="RefSeq" id="WP_012066688.1">
    <property type="nucleotide sequence ID" value="NZ_ATYC01000022.1"/>
</dbReference>
<reference evidence="1 3" key="2">
    <citation type="journal article" date="2018" name="FEMS Microbiol. Ecol.">
        <title>Co-invading symbiotic mutualists of Medicago polymorpha retain high ancestral diversity and contain diverse accessory genomes.</title>
        <authorList>
            <person name="Porter S.S."/>
            <person name="Faber-Hammond J.J."/>
            <person name="Friesen M.L."/>
        </authorList>
    </citation>
    <scope>NUCLEOTIDE SEQUENCE [LARGE SCALE GENOMIC DNA]</scope>
    <source>
        <strain evidence="1 3">Str16</strain>
    </source>
</reference>
<proteinExistence type="predicted"/>
<accession>A0A508WWJ4</accession>
<dbReference type="Proteomes" id="UP001190825">
    <property type="component" value="Unassembled WGS sequence"/>
</dbReference>
<dbReference type="OMA" id="MYFIGVT"/>
<dbReference type="Proteomes" id="UP000507954">
    <property type="component" value="Unassembled WGS sequence"/>
</dbReference>
<gene>
    <name evidence="1" type="ORF">BMJ33_23935</name>
    <name evidence="2" type="ORF">EMEDMD4_280122</name>
</gene>
<dbReference type="EMBL" id="CABFNB010000093">
    <property type="protein sequence ID" value="VTZ61595.1"/>
    <property type="molecule type" value="Genomic_DNA"/>
</dbReference>
<sequence>MSRYQPATQPSFYFIGVTTAKSSIMRVFPAWARHLGLRDAVLKGIDFPLHADPSAYREAVSFIKSDPLSLGALVTTHKIDLFNAARDLFDVIDPHALLMHETSCLSKRDGKLVCHAKDPISSGLAMDGFLPAGHFAETGAELLSMGAGGSTIAITWHLMQEKRGSDVPSRIVVTNRSQPRLDELKRIHEAMGARVKVDYILADRPELNDAAMASLKPGSMVINATGLGKDAPGSPITDAGLFPERAVAWDLNYRGDLVFLDQARRQQVMRGLQVEDGWTYFLHGWTQVIAEVFDIAIPTSGPPFDDISRIAIEAARE</sequence>
<dbReference type="InterPro" id="IPR036291">
    <property type="entry name" value="NAD(P)-bd_dom_sf"/>
</dbReference>
<reference evidence="2" key="3">
    <citation type="submission" date="2019-06" db="EMBL/GenBank/DDBJ databases">
        <authorList>
            <person name="Le Quere A."/>
            <person name="Colella S."/>
        </authorList>
    </citation>
    <scope>NUCLEOTIDE SEQUENCE</scope>
    <source>
        <strain evidence="2">EmedicaeMD41</strain>
    </source>
</reference>
<evidence type="ECO:0000313" key="3">
    <source>
        <dbReference type="Proteomes" id="UP001190825"/>
    </source>
</evidence>
<protein>
    <submittedName>
        <fullName evidence="1">Shikimate dehydrogenase</fullName>
    </submittedName>
</protein>
<dbReference type="Gene3D" id="3.40.50.720">
    <property type="entry name" value="NAD(P)-binding Rossmann-like Domain"/>
    <property type="match status" value="1"/>
</dbReference>
<reference evidence="1" key="1">
    <citation type="submission" date="2017-04" db="EMBL/GenBank/DDBJ databases">
        <authorList>
            <person name="Porter S."/>
            <person name="Friesen M.L."/>
            <person name="Faber-Hammond J."/>
        </authorList>
    </citation>
    <scope>NUCLEOTIDE SEQUENCE</scope>
    <source>
        <strain evidence="1">Str16</strain>
    </source>
</reference>
<keyword evidence="3" id="KW-1185">Reference proteome</keyword>